<evidence type="ECO:0000313" key="3">
    <source>
        <dbReference type="Proteomes" id="UP000515811"/>
    </source>
</evidence>
<dbReference type="SUPFAM" id="SSF89796">
    <property type="entry name" value="CoA-transferase family III (CaiB/BaiF)"/>
    <property type="match status" value="1"/>
</dbReference>
<organism evidence="2 3">
    <name type="scientific">Diaphorobacter ruginosibacter</name>
    <dbReference type="NCBI Taxonomy" id="1715720"/>
    <lineage>
        <taxon>Bacteria</taxon>
        <taxon>Pseudomonadati</taxon>
        <taxon>Pseudomonadota</taxon>
        <taxon>Betaproteobacteria</taxon>
        <taxon>Burkholderiales</taxon>
        <taxon>Comamonadaceae</taxon>
        <taxon>Diaphorobacter</taxon>
    </lineage>
</organism>
<dbReference type="Gene3D" id="3.30.1540.10">
    <property type="entry name" value="formyl-coa transferase, domain 3"/>
    <property type="match status" value="1"/>
</dbReference>
<dbReference type="KEGG" id="drg:H9K76_15460"/>
<evidence type="ECO:0000313" key="2">
    <source>
        <dbReference type="EMBL" id="QNN55981.1"/>
    </source>
</evidence>
<name>A0A7G9RK56_9BURK</name>
<dbReference type="Proteomes" id="UP000515811">
    <property type="component" value="Chromosome"/>
</dbReference>
<keyword evidence="3" id="KW-1185">Reference proteome</keyword>
<sequence>MPEQAHEGALSGIRILDLSRILAGPSATQLLGDLGADVIKVERPDEGDDTRKWGPPYIADRDGSPTNESAYYLAANRNKRSIAIDIASEEGRELIHRLLAQADVLVENYKAGGLAKYGLSYEQLRERYPRLVYCSITGFGHTGPYASRPGYDFLIQGMGGIMSLTGVPNGEPMKVGVGIADVMTGMYATVGMLAALQHRDKTGQGQHIDISLLDTQIAWLVNAGTNYLAERKLPTRLGNGHPNIVPYQVFPTADSPMILAVGNDAQFRRFCQMAEAEALADDPRYATNVQRIAHREALVDQVASLLKKHPRSHWLQKLESAGVPCGPVNDLNDVFSDPHVIARGSELRMPCEWAEGGEIRLLANPLKMSATPPSYRRPPPRLNEHAQSVLRDWLGEH</sequence>
<dbReference type="InterPro" id="IPR044855">
    <property type="entry name" value="CoA-Trfase_III_dom3_sf"/>
</dbReference>
<evidence type="ECO:0000256" key="1">
    <source>
        <dbReference type="ARBA" id="ARBA00022679"/>
    </source>
</evidence>
<dbReference type="PANTHER" id="PTHR48207">
    <property type="entry name" value="SUCCINATE--HYDROXYMETHYLGLUTARATE COA-TRANSFERASE"/>
    <property type="match status" value="1"/>
</dbReference>
<dbReference type="InterPro" id="IPR003673">
    <property type="entry name" value="CoA-Trfase_fam_III"/>
</dbReference>
<dbReference type="Pfam" id="PF02515">
    <property type="entry name" value="CoA_transf_3"/>
    <property type="match status" value="1"/>
</dbReference>
<dbReference type="InterPro" id="IPR023606">
    <property type="entry name" value="CoA-Trfase_III_dom_1_sf"/>
</dbReference>
<keyword evidence="1 2" id="KW-0808">Transferase</keyword>
<protein>
    <submittedName>
        <fullName evidence="2">CoA transferase</fullName>
    </submittedName>
</protein>
<accession>A0A7G9RK56</accession>
<dbReference type="Gene3D" id="3.40.50.10540">
    <property type="entry name" value="Crotonobetainyl-coa:carnitine coa-transferase, domain 1"/>
    <property type="match status" value="1"/>
</dbReference>
<gene>
    <name evidence="2" type="ORF">H9K76_15460</name>
</gene>
<dbReference type="InterPro" id="IPR050483">
    <property type="entry name" value="CoA-transferase_III_domain"/>
</dbReference>
<reference evidence="2 3" key="1">
    <citation type="submission" date="2020-08" db="EMBL/GenBank/DDBJ databases">
        <title>Genome sequence of Diaphorobacter ruginosibacter DSM 27467T.</title>
        <authorList>
            <person name="Hyun D.-W."/>
            <person name="Bae J.-W."/>
        </authorList>
    </citation>
    <scope>NUCLEOTIDE SEQUENCE [LARGE SCALE GENOMIC DNA]</scope>
    <source>
        <strain evidence="2 3">DSM 27467</strain>
    </source>
</reference>
<dbReference type="RefSeq" id="WP_187596253.1">
    <property type="nucleotide sequence ID" value="NZ_CP060714.1"/>
</dbReference>
<proteinExistence type="predicted"/>
<dbReference type="EMBL" id="CP060714">
    <property type="protein sequence ID" value="QNN55981.1"/>
    <property type="molecule type" value="Genomic_DNA"/>
</dbReference>
<dbReference type="PANTHER" id="PTHR48207:SF3">
    <property type="entry name" value="SUCCINATE--HYDROXYMETHYLGLUTARATE COA-TRANSFERASE"/>
    <property type="match status" value="1"/>
</dbReference>
<dbReference type="GO" id="GO:0008410">
    <property type="term" value="F:CoA-transferase activity"/>
    <property type="evidence" value="ECO:0007669"/>
    <property type="project" value="TreeGrafter"/>
</dbReference>
<dbReference type="AlphaFoldDB" id="A0A7G9RK56"/>